<dbReference type="InterPro" id="IPR001506">
    <property type="entry name" value="Peptidase_M12A"/>
</dbReference>
<feature type="chain" id="PRO_5025718519" description="Metalloendopeptidase" evidence="1">
    <location>
        <begin position="17"/>
        <end position="322"/>
    </location>
</feature>
<feature type="region of interest" description="Disordered" evidence="2">
    <location>
        <begin position="28"/>
        <end position="47"/>
    </location>
</feature>
<keyword evidence="1" id="KW-0479">Metal-binding</keyword>
<feature type="domain" description="Peptidase M12A" evidence="3">
    <location>
        <begin position="168"/>
        <end position="198"/>
    </location>
</feature>
<keyword evidence="1" id="KW-0378">Hydrolase</keyword>
<dbReference type="Proteomes" id="UP000800035">
    <property type="component" value="Unassembled WGS sequence"/>
</dbReference>
<dbReference type="GO" id="GO:0004222">
    <property type="term" value="F:metalloendopeptidase activity"/>
    <property type="evidence" value="ECO:0007669"/>
    <property type="project" value="UniProtKB-UniRule"/>
</dbReference>
<comment type="cofactor">
    <cofactor evidence="1">
        <name>Zn(2+)</name>
        <dbReference type="ChEBI" id="CHEBI:29105"/>
    </cofactor>
    <text evidence="1">Binds 1 zinc ion per subunit.</text>
</comment>
<dbReference type="AlphaFoldDB" id="A0A6A5UA32"/>
<protein>
    <recommendedName>
        <fullName evidence="1">Metalloendopeptidase</fullName>
        <ecNumber evidence="1">3.4.24.-</ecNumber>
    </recommendedName>
</protein>
<evidence type="ECO:0000256" key="2">
    <source>
        <dbReference type="SAM" id="MobiDB-lite"/>
    </source>
</evidence>
<keyword evidence="1" id="KW-0732">Signal</keyword>
<dbReference type="PROSITE" id="PS51257">
    <property type="entry name" value="PROKAR_LIPOPROTEIN"/>
    <property type="match status" value="1"/>
</dbReference>
<evidence type="ECO:0000313" key="4">
    <source>
        <dbReference type="EMBL" id="KAF1959726.1"/>
    </source>
</evidence>
<dbReference type="EC" id="3.4.24.-" evidence="1"/>
<name>A0A6A5UA32_9PLEO</name>
<feature type="signal peptide" evidence="1">
    <location>
        <begin position="1"/>
        <end position="16"/>
    </location>
</feature>
<dbReference type="PANTHER" id="PTHR10127">
    <property type="entry name" value="DISCOIDIN, CUB, EGF, LAMININ , AND ZINC METALLOPROTEASE DOMAIN CONTAINING"/>
    <property type="match status" value="1"/>
</dbReference>
<dbReference type="PANTHER" id="PTHR10127:SF850">
    <property type="entry name" value="METALLOENDOPEPTIDASE"/>
    <property type="match status" value="1"/>
</dbReference>
<dbReference type="Gene3D" id="3.40.390.10">
    <property type="entry name" value="Collagenase (Catalytic Domain)"/>
    <property type="match status" value="1"/>
</dbReference>
<dbReference type="Pfam" id="PF01400">
    <property type="entry name" value="Astacin"/>
    <property type="match status" value="1"/>
</dbReference>
<proteinExistence type="predicted"/>
<gene>
    <name evidence="4" type="ORF">CC80DRAFT_489827</name>
</gene>
<dbReference type="InterPro" id="IPR024079">
    <property type="entry name" value="MetalloPept_cat_dom_sf"/>
</dbReference>
<keyword evidence="1" id="KW-0482">Metalloprotease</keyword>
<evidence type="ECO:0000259" key="3">
    <source>
        <dbReference type="Pfam" id="PF01400"/>
    </source>
</evidence>
<dbReference type="PRINTS" id="PR00480">
    <property type="entry name" value="ASTACIN"/>
</dbReference>
<dbReference type="EMBL" id="ML976984">
    <property type="protein sequence ID" value="KAF1959726.1"/>
    <property type="molecule type" value="Genomic_DNA"/>
</dbReference>
<keyword evidence="1" id="KW-0862">Zinc</keyword>
<dbReference type="GO" id="GO:0006508">
    <property type="term" value="P:proteolysis"/>
    <property type="evidence" value="ECO:0007669"/>
    <property type="project" value="UniProtKB-KW"/>
</dbReference>
<reference evidence="4" key="1">
    <citation type="journal article" date="2020" name="Stud. Mycol.">
        <title>101 Dothideomycetes genomes: a test case for predicting lifestyles and emergence of pathogens.</title>
        <authorList>
            <person name="Haridas S."/>
            <person name="Albert R."/>
            <person name="Binder M."/>
            <person name="Bloem J."/>
            <person name="Labutti K."/>
            <person name="Salamov A."/>
            <person name="Andreopoulos B."/>
            <person name="Baker S."/>
            <person name="Barry K."/>
            <person name="Bills G."/>
            <person name="Bluhm B."/>
            <person name="Cannon C."/>
            <person name="Castanera R."/>
            <person name="Culley D."/>
            <person name="Daum C."/>
            <person name="Ezra D."/>
            <person name="Gonzalez J."/>
            <person name="Henrissat B."/>
            <person name="Kuo A."/>
            <person name="Liang C."/>
            <person name="Lipzen A."/>
            <person name="Lutzoni F."/>
            <person name="Magnuson J."/>
            <person name="Mondo S."/>
            <person name="Nolan M."/>
            <person name="Ohm R."/>
            <person name="Pangilinan J."/>
            <person name="Park H.-J."/>
            <person name="Ramirez L."/>
            <person name="Alfaro M."/>
            <person name="Sun H."/>
            <person name="Tritt A."/>
            <person name="Yoshinaga Y."/>
            <person name="Zwiers L.-H."/>
            <person name="Turgeon B."/>
            <person name="Goodwin S."/>
            <person name="Spatafora J."/>
            <person name="Crous P."/>
            <person name="Grigoriev I."/>
        </authorList>
    </citation>
    <scope>NUCLEOTIDE SEQUENCE</scope>
    <source>
        <strain evidence="4">CBS 675.92</strain>
    </source>
</reference>
<sequence length="322" mass="36479">MRLPLLLFAFFAVSLACRLHTAPPPAALKGRSLQRRESGPRQHTAWPKNNDQVSAVTHCYANEESYAKLYIHVERGWYTWLKKIGPNSSHYGHTLFFTAPRVEAWCYLDEAETKWNPYYANYTLVIKVMGDDAIGGEASTGYTSDKTNHDAGRHYMYMGGAASDWDFAHELGHVFGLLHEHQRPDRDDYVTFSCDNMYGFDDAWKRAEGKFTKADFCSKSMVGRPFGFQADEFSKDDSDSTVTAGISGPVYDFDSIMHYTSDIFSDPAKTEAHPKDASYYPLAKIDKTGEVTWRIIPPPKSFPELSVSDGDRDAIVALYRWL</sequence>
<dbReference type="SUPFAM" id="SSF55486">
    <property type="entry name" value="Metalloproteases ('zincins'), catalytic domain"/>
    <property type="match status" value="2"/>
</dbReference>
<organism evidence="4 5">
    <name type="scientific">Byssothecium circinans</name>
    <dbReference type="NCBI Taxonomy" id="147558"/>
    <lineage>
        <taxon>Eukaryota</taxon>
        <taxon>Fungi</taxon>
        <taxon>Dikarya</taxon>
        <taxon>Ascomycota</taxon>
        <taxon>Pezizomycotina</taxon>
        <taxon>Dothideomycetes</taxon>
        <taxon>Pleosporomycetidae</taxon>
        <taxon>Pleosporales</taxon>
        <taxon>Massarineae</taxon>
        <taxon>Massarinaceae</taxon>
        <taxon>Byssothecium</taxon>
    </lineage>
</organism>
<dbReference type="OrthoDB" id="291007at2759"/>
<dbReference type="GO" id="GO:0046872">
    <property type="term" value="F:metal ion binding"/>
    <property type="evidence" value="ECO:0007669"/>
    <property type="project" value="UniProtKB-KW"/>
</dbReference>
<keyword evidence="1" id="KW-0645">Protease</keyword>
<evidence type="ECO:0000256" key="1">
    <source>
        <dbReference type="RuleBase" id="RU361183"/>
    </source>
</evidence>
<accession>A0A6A5UA32</accession>
<evidence type="ECO:0000313" key="5">
    <source>
        <dbReference type="Proteomes" id="UP000800035"/>
    </source>
</evidence>
<keyword evidence="5" id="KW-1185">Reference proteome</keyword>